<dbReference type="RefSeq" id="WP_114813030.1">
    <property type="nucleotide sequence ID" value="NZ_CP139965.1"/>
</dbReference>
<feature type="compositionally biased region" description="Low complexity" evidence="1">
    <location>
        <begin position="83"/>
        <end position="92"/>
    </location>
</feature>
<proteinExistence type="predicted"/>
<evidence type="ECO:0000256" key="1">
    <source>
        <dbReference type="SAM" id="MobiDB-lite"/>
    </source>
</evidence>
<feature type="region of interest" description="Disordered" evidence="1">
    <location>
        <begin position="71"/>
        <end position="92"/>
    </location>
</feature>
<evidence type="ECO:0000256" key="2">
    <source>
        <dbReference type="SAM" id="SignalP"/>
    </source>
</evidence>
<keyword evidence="2" id="KW-0732">Signal</keyword>
<accession>A0ABZ0WPA3</accession>
<sequence>MKLVQSLIVAAVVAVPAVSFAQSNAPLTRALVRAELVQLEKAGYNPALDYTRYPENVQAAEARVSARNHDAASAYGPALNGTSSSGSHASAAQDAIPGLGPLYAHS</sequence>
<dbReference type="Pfam" id="PF13663">
    <property type="entry name" value="DUF4148"/>
    <property type="match status" value="1"/>
</dbReference>
<organism evidence="3 4">
    <name type="scientific">Paraburkholderia kururiensis</name>
    <dbReference type="NCBI Taxonomy" id="984307"/>
    <lineage>
        <taxon>Bacteria</taxon>
        <taxon>Pseudomonadati</taxon>
        <taxon>Pseudomonadota</taxon>
        <taxon>Betaproteobacteria</taxon>
        <taxon>Burkholderiales</taxon>
        <taxon>Burkholderiaceae</taxon>
        <taxon>Paraburkholderia</taxon>
    </lineage>
</organism>
<dbReference type="InterPro" id="IPR025421">
    <property type="entry name" value="DUF4148"/>
</dbReference>
<evidence type="ECO:0000313" key="3">
    <source>
        <dbReference type="EMBL" id="WQD79086.1"/>
    </source>
</evidence>
<feature type="chain" id="PRO_5045820221" evidence="2">
    <location>
        <begin position="22"/>
        <end position="106"/>
    </location>
</feature>
<protein>
    <submittedName>
        <fullName evidence="3">DUF4148 domain-containing protein</fullName>
    </submittedName>
</protein>
<feature type="signal peptide" evidence="2">
    <location>
        <begin position="1"/>
        <end position="21"/>
    </location>
</feature>
<keyword evidence="4" id="KW-1185">Reference proteome</keyword>
<dbReference type="Proteomes" id="UP001325479">
    <property type="component" value="Chromosome"/>
</dbReference>
<name>A0ABZ0WPA3_9BURK</name>
<evidence type="ECO:0000313" key="4">
    <source>
        <dbReference type="Proteomes" id="UP001325479"/>
    </source>
</evidence>
<reference evidence="3 4" key="1">
    <citation type="submission" date="2023-12" db="EMBL/GenBank/DDBJ databases">
        <title>Genome sequencing and assembly of bacterial species from a model synthetic community.</title>
        <authorList>
            <person name="Hogle S.L."/>
        </authorList>
    </citation>
    <scope>NUCLEOTIDE SEQUENCE [LARGE SCALE GENOMIC DNA]</scope>
    <source>
        <strain evidence="3 4">HAMBI 2494</strain>
    </source>
</reference>
<dbReference type="EMBL" id="CP139965">
    <property type="protein sequence ID" value="WQD79086.1"/>
    <property type="molecule type" value="Genomic_DNA"/>
</dbReference>
<gene>
    <name evidence="3" type="ORF">U0042_05115</name>
</gene>